<comment type="pathway">
    <text evidence="1 10">Polyol metabolism; glycerol degradation via glycerol kinase pathway; sn-glycerol 3-phosphate from glycerol: step 1/1.</text>
</comment>
<feature type="binding site" evidence="10">
    <location>
        <position position="98"/>
    </location>
    <ligand>
        <name>glycerol</name>
        <dbReference type="ChEBI" id="CHEBI:17754"/>
    </ligand>
</feature>
<feature type="binding site" evidence="10">
    <location>
        <position position="24"/>
    </location>
    <ligand>
        <name>ATP</name>
        <dbReference type="ChEBI" id="CHEBI:30616"/>
    </ligand>
</feature>
<dbReference type="Pfam" id="PF02782">
    <property type="entry name" value="FGGY_C"/>
    <property type="match status" value="1"/>
</dbReference>
<evidence type="ECO:0000313" key="15">
    <source>
        <dbReference type="Proteomes" id="UP000288351"/>
    </source>
</evidence>
<feature type="binding site" evidence="10">
    <location>
        <position position="99"/>
    </location>
    <ligand>
        <name>sn-glycerol 3-phosphate</name>
        <dbReference type="ChEBI" id="CHEBI:57597"/>
    </ligand>
</feature>
<name>A0A059VZ61_STRNR</name>
<dbReference type="PROSITE" id="PS00445">
    <property type="entry name" value="FGGY_KINASES_2"/>
    <property type="match status" value="1"/>
</dbReference>
<feature type="binding site" evidence="10">
    <location>
        <position position="25"/>
    </location>
    <ligand>
        <name>ATP</name>
        <dbReference type="ChEBI" id="CHEBI:30616"/>
    </ligand>
</feature>
<dbReference type="GO" id="GO:0005829">
    <property type="term" value="C:cytosol"/>
    <property type="evidence" value="ECO:0007669"/>
    <property type="project" value="TreeGrafter"/>
</dbReference>
<evidence type="ECO:0000256" key="1">
    <source>
        <dbReference type="ARBA" id="ARBA00005190"/>
    </source>
</evidence>
<dbReference type="NCBIfam" id="NF000756">
    <property type="entry name" value="PRK00047.1"/>
    <property type="match status" value="1"/>
</dbReference>
<evidence type="ECO:0000256" key="6">
    <source>
        <dbReference type="ARBA" id="ARBA00022798"/>
    </source>
</evidence>
<evidence type="ECO:0000256" key="7">
    <source>
        <dbReference type="ARBA" id="ARBA00022840"/>
    </source>
</evidence>
<protein>
    <recommendedName>
        <fullName evidence="10">Glycerol kinase</fullName>
        <ecNumber evidence="10">2.7.1.30</ecNumber>
    </recommendedName>
    <alternativeName>
        <fullName evidence="10">ATP:glycerol 3-phosphotransferase</fullName>
    </alternativeName>
    <alternativeName>
        <fullName evidence="10">Glycerokinase</fullName>
        <shortName evidence="10">GK</shortName>
    </alternativeName>
</protein>
<evidence type="ECO:0000256" key="11">
    <source>
        <dbReference type="RuleBase" id="RU003733"/>
    </source>
</evidence>
<feature type="binding site" evidence="10">
    <location>
        <position position="261"/>
    </location>
    <ligand>
        <name>sn-glycerol 3-phosphate</name>
        <dbReference type="ChEBI" id="CHEBI:57597"/>
    </ligand>
</feature>
<dbReference type="InterPro" id="IPR018483">
    <property type="entry name" value="Carb_kinase_FGGY_CS"/>
</dbReference>
<dbReference type="GO" id="GO:0019563">
    <property type="term" value="P:glycerol catabolic process"/>
    <property type="evidence" value="ECO:0007669"/>
    <property type="project" value="UniProtKB-UniRule"/>
</dbReference>
<reference evidence="14 15" key="1">
    <citation type="journal article" date="2019" name="Microbiol. Resour. Announc.">
        <title>Draft Genome Sequence of the Most Traditional epsilon-Poly-l-Lysine Producer, Streptomyces albulus NBRC14147.</title>
        <authorList>
            <person name="Yamanaka K."/>
            <person name="Hamano Y."/>
        </authorList>
    </citation>
    <scope>NUCLEOTIDE SEQUENCE [LARGE SCALE GENOMIC DNA]</scope>
    <source>
        <strain evidence="14 15">NBRC 14147</strain>
    </source>
</reference>
<feature type="binding site" evidence="10">
    <location>
        <position position="283"/>
    </location>
    <ligand>
        <name>ADP</name>
        <dbReference type="ChEBI" id="CHEBI:456216"/>
    </ligand>
</feature>
<evidence type="ECO:0000256" key="3">
    <source>
        <dbReference type="ARBA" id="ARBA00022679"/>
    </source>
</evidence>
<evidence type="ECO:0000256" key="2">
    <source>
        <dbReference type="ARBA" id="ARBA00009156"/>
    </source>
</evidence>
<keyword evidence="7 10" id="KW-0067">ATP-binding</keyword>
<feature type="binding site" evidence="10">
    <location>
        <position position="283"/>
    </location>
    <ligand>
        <name>ATP</name>
        <dbReference type="ChEBI" id="CHEBI:30616"/>
    </ligand>
</feature>
<comment type="catalytic activity">
    <reaction evidence="8 10">
        <text>glycerol + ATP = sn-glycerol 3-phosphate + ADP + H(+)</text>
        <dbReference type="Rhea" id="RHEA:21644"/>
        <dbReference type="ChEBI" id="CHEBI:15378"/>
        <dbReference type="ChEBI" id="CHEBI:17754"/>
        <dbReference type="ChEBI" id="CHEBI:30616"/>
        <dbReference type="ChEBI" id="CHEBI:57597"/>
        <dbReference type="ChEBI" id="CHEBI:456216"/>
        <dbReference type="EC" id="2.7.1.30"/>
    </reaction>
</comment>
<feature type="binding site" evidence="10">
    <location>
        <position position="99"/>
    </location>
    <ligand>
        <name>glycerol</name>
        <dbReference type="ChEBI" id="CHEBI:17754"/>
    </ligand>
</feature>
<dbReference type="InterPro" id="IPR018484">
    <property type="entry name" value="FGGY_N"/>
</dbReference>
<dbReference type="SUPFAM" id="SSF53067">
    <property type="entry name" value="Actin-like ATPase domain"/>
    <property type="match status" value="2"/>
</dbReference>
<organism evidence="14 15">
    <name type="scientific">Streptomyces noursei</name>
    <name type="common">Streptomyces albulus</name>
    <dbReference type="NCBI Taxonomy" id="1971"/>
    <lineage>
        <taxon>Bacteria</taxon>
        <taxon>Bacillati</taxon>
        <taxon>Actinomycetota</taxon>
        <taxon>Actinomycetes</taxon>
        <taxon>Kitasatosporales</taxon>
        <taxon>Streptomycetaceae</taxon>
        <taxon>Streptomyces</taxon>
    </lineage>
</organism>
<evidence type="ECO:0000259" key="13">
    <source>
        <dbReference type="Pfam" id="PF02782"/>
    </source>
</evidence>
<comment type="function">
    <text evidence="9 10">Key enzyme in the regulation of glycerol uptake and metabolism. Catalyzes the phosphorylation of glycerol to yield sn-glycerol 3-phosphate.</text>
</comment>
<dbReference type="STRING" id="68570.DC74_2130"/>
<feature type="binding site" evidence="10">
    <location>
        <position position="98"/>
    </location>
    <ligand>
        <name>sn-glycerol 3-phosphate</name>
        <dbReference type="ChEBI" id="CHEBI:57597"/>
    </ligand>
</feature>
<evidence type="ECO:0000256" key="5">
    <source>
        <dbReference type="ARBA" id="ARBA00022777"/>
    </source>
</evidence>
<accession>A0A059VZ61</accession>
<dbReference type="AlphaFoldDB" id="A0A059VZ61"/>
<comment type="activity regulation">
    <text evidence="10">Inhibited by fructose 1,6-bisphosphate (FBP).</text>
</comment>
<feature type="binding site" evidence="10">
    <location>
        <position position="261"/>
    </location>
    <ligand>
        <name>glycerol</name>
        <dbReference type="ChEBI" id="CHEBI:17754"/>
    </ligand>
</feature>
<gene>
    <name evidence="14" type="primary">glpK2</name>
    <name evidence="10" type="synonym">glpK</name>
    <name evidence="14" type="ORF">SALB_02955</name>
</gene>
<dbReference type="InterPro" id="IPR018485">
    <property type="entry name" value="FGGY_C"/>
</dbReference>
<evidence type="ECO:0000256" key="4">
    <source>
        <dbReference type="ARBA" id="ARBA00022741"/>
    </source>
</evidence>
<dbReference type="PANTHER" id="PTHR10196">
    <property type="entry name" value="SUGAR KINASE"/>
    <property type="match status" value="1"/>
</dbReference>
<evidence type="ECO:0000256" key="10">
    <source>
        <dbReference type="HAMAP-Rule" id="MF_00186"/>
    </source>
</evidence>
<dbReference type="Proteomes" id="UP000288351">
    <property type="component" value="Unassembled WGS sequence"/>
</dbReference>
<dbReference type="Pfam" id="PF00370">
    <property type="entry name" value="FGGY_N"/>
    <property type="match status" value="1"/>
</dbReference>
<dbReference type="eggNOG" id="COG0554">
    <property type="taxonomic scope" value="Bacteria"/>
</dbReference>
<feature type="binding site" evidence="10">
    <location>
        <position position="150"/>
    </location>
    <ligand>
        <name>glycerol</name>
        <dbReference type="ChEBI" id="CHEBI:17754"/>
    </ligand>
</feature>
<evidence type="ECO:0000313" key="14">
    <source>
        <dbReference type="EMBL" id="GCB90252.1"/>
    </source>
</evidence>
<dbReference type="HAMAP" id="MF_00186">
    <property type="entry name" value="Glycerol_kin"/>
    <property type="match status" value="1"/>
</dbReference>
<evidence type="ECO:0000259" key="12">
    <source>
        <dbReference type="Pfam" id="PF00370"/>
    </source>
</evidence>
<sequence length="518" mass="56559">MSDTPSTSSHGHGPFIAAIDQGTTSSRCIVFDRDGRIVSVDQKEHEQIFPKPGWVEHDAAEIWANVQQVVEGAIDKAAQSNPGFTSADVKAIGITNQRETTLLWDKNTGEPVHNAIVWQDTRTDGLCRELGRNVGQDRFRRETGLPLASYFAGPKIRWLLDNVEGLRERAERGEILFGTMDSWVIWNLTGGVNGGRHVTDVTNASRTLLMNLHTLQWDEKILTSMDIPAALLPEIRSSAEVYGTTAAGVLEGVPVASALGDQQAALFGQTCFAEGEAKSTYGTGTFMLMNTGHQPVNSYNGLLTTVGYRIGDEQPVYALEGSIAVTGSLVQWMRDQMGLINSAAEIETLASTVEDNGGAYFVPAFSGLFAPYWRSDARGVIAGLTRYVTKAHIARAVLEATAWQTREITDAMTKDSGVDLTALKVDGGMTSNNLLMQTISDFLDAPVVRPMVAETTCLGAAYAAGLAVGFWSSTDELRANWRRAAEWTPRMDAAIRDREYKNWLKAVERTMGWLDDES</sequence>
<feature type="binding site" evidence="10">
    <location>
        <position position="327"/>
    </location>
    <ligand>
        <name>ADP</name>
        <dbReference type="ChEBI" id="CHEBI:456216"/>
    </ligand>
</feature>
<keyword evidence="6 10" id="KW-0319">Glycerol metabolism</keyword>
<feature type="binding site" evidence="10">
    <location>
        <position position="23"/>
    </location>
    <ligand>
        <name>sn-glycerol 3-phosphate</name>
        <dbReference type="ChEBI" id="CHEBI:57597"/>
    </ligand>
</feature>
<dbReference type="RefSeq" id="WP_016573698.1">
    <property type="nucleotide sequence ID" value="NZ_BHXC01000006.1"/>
</dbReference>
<dbReference type="EC" id="2.7.1.30" evidence="10"/>
<dbReference type="InterPro" id="IPR000577">
    <property type="entry name" value="Carb_kinase_FGGY"/>
</dbReference>
<proteinExistence type="inferred from homology"/>
<feature type="domain" description="Carbohydrate kinase FGGY C-terminal" evidence="13">
    <location>
        <begin position="278"/>
        <end position="467"/>
    </location>
</feature>
<keyword evidence="5 10" id="KW-0418">Kinase</keyword>
<feature type="binding site" evidence="10">
    <location>
        <position position="428"/>
    </location>
    <ligand>
        <name>ATP</name>
        <dbReference type="ChEBI" id="CHEBI:30616"/>
    </ligand>
</feature>
<dbReference type="PIRSF" id="PIRSF000538">
    <property type="entry name" value="GlpK"/>
    <property type="match status" value="1"/>
</dbReference>
<dbReference type="GO" id="GO:0006072">
    <property type="term" value="P:glycerol-3-phosphate metabolic process"/>
    <property type="evidence" value="ECO:0007669"/>
    <property type="project" value="InterPro"/>
</dbReference>
<dbReference type="InterPro" id="IPR005999">
    <property type="entry name" value="Glycerol_kin"/>
</dbReference>
<feature type="binding site" evidence="10">
    <location>
        <position position="262"/>
    </location>
    <ligand>
        <name>glycerol</name>
        <dbReference type="ChEBI" id="CHEBI:17754"/>
    </ligand>
</feature>
<dbReference type="FunFam" id="3.30.420.40:FF:000007">
    <property type="entry name" value="Glycerol kinase"/>
    <property type="match status" value="1"/>
</dbReference>
<feature type="binding site" evidence="10">
    <location>
        <position position="150"/>
    </location>
    <ligand>
        <name>sn-glycerol 3-phosphate</name>
        <dbReference type="ChEBI" id="CHEBI:57597"/>
    </ligand>
</feature>
<comment type="caution">
    <text evidence="14">The sequence shown here is derived from an EMBL/GenBank/DDBJ whole genome shotgun (WGS) entry which is preliminary data.</text>
</comment>
<dbReference type="Gene3D" id="3.30.420.40">
    <property type="match status" value="2"/>
</dbReference>
<evidence type="ECO:0000256" key="9">
    <source>
        <dbReference type="ARBA" id="ARBA00054633"/>
    </source>
</evidence>
<feature type="binding site" evidence="10">
    <location>
        <position position="23"/>
    </location>
    <ligand>
        <name>ADP</name>
        <dbReference type="ChEBI" id="CHEBI:456216"/>
    </ligand>
</feature>
<dbReference type="InterPro" id="IPR043129">
    <property type="entry name" value="ATPase_NBD"/>
</dbReference>
<keyword evidence="4 10" id="KW-0547">Nucleotide-binding</keyword>
<dbReference type="CDD" id="cd07769">
    <property type="entry name" value="ASKHA_NBD_FGGY_GK"/>
    <property type="match status" value="1"/>
</dbReference>
<feature type="binding site" evidence="10">
    <location>
        <position position="428"/>
    </location>
    <ligand>
        <name>ADP</name>
        <dbReference type="ChEBI" id="CHEBI:456216"/>
    </ligand>
</feature>
<dbReference type="PANTHER" id="PTHR10196:SF69">
    <property type="entry name" value="GLYCEROL KINASE"/>
    <property type="match status" value="1"/>
</dbReference>
<feature type="binding site" evidence="10">
    <location>
        <position position="27"/>
    </location>
    <ligand>
        <name>ADP</name>
        <dbReference type="ChEBI" id="CHEBI:456216"/>
    </ligand>
</feature>
<feature type="binding site" evidence="10">
    <location>
        <position position="327"/>
    </location>
    <ligand>
        <name>ATP</name>
        <dbReference type="ChEBI" id="CHEBI:30616"/>
    </ligand>
</feature>
<dbReference type="FunFam" id="3.30.420.40:FF:000008">
    <property type="entry name" value="Glycerol kinase"/>
    <property type="match status" value="1"/>
</dbReference>
<keyword evidence="3 10" id="KW-0808">Transferase</keyword>
<comment type="similarity">
    <text evidence="2 10 11">Belongs to the FGGY kinase family.</text>
</comment>
<dbReference type="GO" id="GO:0004370">
    <property type="term" value="F:glycerol kinase activity"/>
    <property type="evidence" value="ECO:0007669"/>
    <property type="project" value="UniProtKB-UniRule"/>
</dbReference>
<feature type="binding site" evidence="10">
    <location>
        <position position="23"/>
    </location>
    <ligand>
        <name>ATP</name>
        <dbReference type="ChEBI" id="CHEBI:30616"/>
    </ligand>
</feature>
<feature type="domain" description="Carbohydrate kinase FGGY N-terminal" evidence="12">
    <location>
        <begin position="16"/>
        <end position="268"/>
    </location>
</feature>
<feature type="binding site" evidence="10">
    <location>
        <position position="331"/>
    </location>
    <ligand>
        <name>ATP</name>
        <dbReference type="ChEBI" id="CHEBI:30616"/>
    </ligand>
</feature>
<dbReference type="UniPathway" id="UPA00618">
    <property type="reaction ID" value="UER00672"/>
</dbReference>
<dbReference type="GO" id="GO:0005524">
    <property type="term" value="F:ATP binding"/>
    <property type="evidence" value="ECO:0007669"/>
    <property type="project" value="UniProtKB-UniRule"/>
</dbReference>
<evidence type="ECO:0000256" key="8">
    <source>
        <dbReference type="ARBA" id="ARBA00052101"/>
    </source>
</evidence>
<dbReference type="EMBL" id="BHXC01000006">
    <property type="protein sequence ID" value="GCB90252.1"/>
    <property type="molecule type" value="Genomic_DNA"/>
</dbReference>
<feature type="binding site" evidence="10">
    <location>
        <position position="432"/>
    </location>
    <ligand>
        <name>ADP</name>
        <dbReference type="ChEBI" id="CHEBI:456216"/>
    </ligand>
</feature>
<dbReference type="NCBIfam" id="TIGR01311">
    <property type="entry name" value="glycerol_kin"/>
    <property type="match status" value="1"/>
</dbReference>